<keyword evidence="4" id="KW-0689">Ribosomal protein</keyword>
<evidence type="ECO:0000256" key="6">
    <source>
        <dbReference type="ARBA" id="ARBA00023274"/>
    </source>
</evidence>
<keyword evidence="5" id="KW-0496">Mitochondrion</keyword>
<accession>A0ABY7DJI4</accession>
<dbReference type="InterPro" id="IPR026146">
    <property type="entry name" value="Ribosomal_uS3m"/>
</dbReference>
<keyword evidence="8" id="KW-1185">Reference proteome</keyword>
<evidence type="ECO:0000256" key="4">
    <source>
        <dbReference type="ARBA" id="ARBA00022980"/>
    </source>
</evidence>
<comment type="similarity">
    <text evidence="2">Belongs to the universal ribosomal protein uS3 family.</text>
</comment>
<dbReference type="EMBL" id="CP111013">
    <property type="protein sequence ID" value="WAQ96505.1"/>
    <property type="molecule type" value="Genomic_DNA"/>
</dbReference>
<proteinExistence type="inferred from homology"/>
<comment type="subcellular location">
    <subcellularLocation>
        <location evidence="1">Mitochondrion</location>
    </subcellularLocation>
</comment>
<evidence type="ECO:0000256" key="5">
    <source>
        <dbReference type="ARBA" id="ARBA00023128"/>
    </source>
</evidence>
<evidence type="ECO:0000256" key="1">
    <source>
        <dbReference type="ARBA" id="ARBA00004173"/>
    </source>
</evidence>
<evidence type="ECO:0000313" key="7">
    <source>
        <dbReference type="EMBL" id="WAQ96505.1"/>
    </source>
</evidence>
<gene>
    <name evidence="7" type="ORF">MAR_029195</name>
</gene>
<protein>
    <submittedName>
        <fullName evidence="7">RT24-like protein</fullName>
    </submittedName>
</protein>
<dbReference type="Pfam" id="PF14955">
    <property type="entry name" value="MRP-S24"/>
    <property type="match status" value="1"/>
</dbReference>
<evidence type="ECO:0000256" key="2">
    <source>
        <dbReference type="ARBA" id="ARBA00010761"/>
    </source>
</evidence>
<dbReference type="PANTHER" id="PTHR21244">
    <property type="entry name" value="MITOCHONDRIAL 28S RIBOSOMAL PROTEIN S24"/>
    <property type="match status" value="1"/>
</dbReference>
<dbReference type="PANTHER" id="PTHR21244:SF1">
    <property type="entry name" value="SMALL RIBOSOMAL SUBUNIT PROTEIN US3M"/>
    <property type="match status" value="1"/>
</dbReference>
<organism evidence="7 8">
    <name type="scientific">Mya arenaria</name>
    <name type="common">Soft-shell clam</name>
    <dbReference type="NCBI Taxonomy" id="6604"/>
    <lineage>
        <taxon>Eukaryota</taxon>
        <taxon>Metazoa</taxon>
        <taxon>Spiralia</taxon>
        <taxon>Lophotrochozoa</taxon>
        <taxon>Mollusca</taxon>
        <taxon>Bivalvia</taxon>
        <taxon>Autobranchia</taxon>
        <taxon>Heteroconchia</taxon>
        <taxon>Euheterodonta</taxon>
        <taxon>Imparidentia</taxon>
        <taxon>Neoheterodontei</taxon>
        <taxon>Myida</taxon>
        <taxon>Myoidea</taxon>
        <taxon>Myidae</taxon>
        <taxon>Mya</taxon>
    </lineage>
</organism>
<evidence type="ECO:0000256" key="3">
    <source>
        <dbReference type="ARBA" id="ARBA00022946"/>
    </source>
</evidence>
<keyword evidence="3" id="KW-0809">Transit peptide</keyword>
<evidence type="ECO:0000313" key="8">
    <source>
        <dbReference type="Proteomes" id="UP001164746"/>
    </source>
</evidence>
<reference evidence="7" key="1">
    <citation type="submission" date="2022-11" db="EMBL/GenBank/DDBJ databases">
        <title>Centuries of genome instability and evolution in soft-shell clam transmissible cancer (bioRxiv).</title>
        <authorList>
            <person name="Hart S.F.M."/>
            <person name="Yonemitsu M.A."/>
            <person name="Giersch R.M."/>
            <person name="Beal B.F."/>
            <person name="Arriagada G."/>
            <person name="Davis B.W."/>
            <person name="Ostrander E.A."/>
            <person name="Goff S.P."/>
            <person name="Metzger M.J."/>
        </authorList>
    </citation>
    <scope>NUCLEOTIDE SEQUENCE</scope>
    <source>
        <strain evidence="7">MELC-2E11</strain>
        <tissue evidence="7">Siphon/mantle</tissue>
    </source>
</reference>
<sequence>MEVSKGNLKDEGRQSRTVTEDQFIRNFIDGTWHNKQATDIVIKRRHNMIAIFMYILAPRDLQPVYFLTGYTEELLSCLLKCPVKLELQSLNKASDLTFKMI</sequence>
<dbReference type="Proteomes" id="UP001164746">
    <property type="component" value="Chromosome 2"/>
</dbReference>
<keyword evidence="6" id="KW-0687">Ribonucleoprotein</keyword>
<name>A0ABY7DJI4_MYAAR</name>